<reference evidence="4" key="1">
    <citation type="submission" date="2021-02" db="EMBL/GenBank/DDBJ databases">
        <title>Comparative genomics reveals that relaxation of natural selection precedes convergent phenotypic evolution of cavefish.</title>
        <authorList>
            <person name="Peng Z."/>
        </authorList>
    </citation>
    <scope>NUCLEOTIDE SEQUENCE</scope>
    <source>
        <tissue evidence="4">Muscle</tissue>
    </source>
</reference>
<dbReference type="AlphaFoldDB" id="A0A9W7T9F0"/>
<comment type="similarity">
    <text evidence="1">Belongs to the beta type-B retroviral polymerase family. HERV class-II K(HML-2) pol subfamily.</text>
</comment>
<dbReference type="GO" id="GO:0004523">
    <property type="term" value="F:RNA-DNA hybrid ribonuclease activity"/>
    <property type="evidence" value="ECO:0007669"/>
    <property type="project" value="UniProtKB-EC"/>
</dbReference>
<dbReference type="CDD" id="cd01647">
    <property type="entry name" value="RT_LTR"/>
    <property type="match status" value="1"/>
</dbReference>
<dbReference type="Proteomes" id="UP001059041">
    <property type="component" value="Linkage Group LG23"/>
</dbReference>
<evidence type="ECO:0000313" key="4">
    <source>
        <dbReference type="EMBL" id="KAI7792353.1"/>
    </source>
</evidence>
<dbReference type="EC" id="3.1.26.4" evidence="2"/>
<evidence type="ECO:0000256" key="2">
    <source>
        <dbReference type="ARBA" id="ARBA00012180"/>
    </source>
</evidence>
<dbReference type="EMBL" id="JAFHDT010000023">
    <property type="protein sequence ID" value="KAI7792353.1"/>
    <property type="molecule type" value="Genomic_DNA"/>
</dbReference>
<sequence>MESNPAEEPQPSVEGIFAALSEQATAIQRHDQALSEILRLLNPQPHLEPRLPAPERFDGNPERCRGFLTQCTLAFQLQPSSFPTENSKVAYIITLLTGKALDWASALWDQKSPLTINCQLFIEEMRRVFQHPSCRGDVDHRLLNLSQGTRSLSRVPPEYSDLLEVFSKAQAATIPPHRTYDCSIELMQGTYPSRGRLYSLSGPERTDGNLRPCIDYRNLNSITIKNRYPLPLMTTAFEVLQGATIFTKLDLRNAYHLVRIREGDEWKTAFNTPNGHYEYRVMPFGLVNAPAVFQCLINDVLREMLNLSVFVYLDDILIFSRNHEEHVQHVRRVLTQLLKHKLFVKLEKSEFHVPSVSFLGFWVSKGSLQMDPGKIQAVLDWPQPNSIKQVQRFLGFSNFYRRFIRNFRPAAPTAHSETSLVPHLSGFRHWRTSPGNPVKSSQSDDDFECAKVFPRKVCLASDV</sequence>
<comment type="caution">
    <text evidence="4">The sequence shown here is derived from an EMBL/GenBank/DDBJ whole genome shotgun (WGS) entry which is preliminary data.</text>
</comment>
<protein>
    <recommendedName>
        <fullName evidence="2">ribonuclease H</fullName>
        <ecNumber evidence="2">3.1.26.4</ecNumber>
    </recommendedName>
</protein>
<dbReference type="PANTHER" id="PTHR24559:SF440">
    <property type="entry name" value="RIBONUCLEASE H"/>
    <property type="match status" value="1"/>
</dbReference>
<dbReference type="PANTHER" id="PTHR24559">
    <property type="entry name" value="TRANSPOSON TY3-I GAG-POL POLYPROTEIN"/>
    <property type="match status" value="1"/>
</dbReference>
<accession>A0A9W7T9F0</accession>
<dbReference type="InterPro" id="IPR032549">
    <property type="entry name" value="DUF4939"/>
</dbReference>
<dbReference type="PROSITE" id="PS50878">
    <property type="entry name" value="RT_POL"/>
    <property type="match status" value="1"/>
</dbReference>
<evidence type="ECO:0000313" key="5">
    <source>
        <dbReference type="Proteomes" id="UP001059041"/>
    </source>
</evidence>
<evidence type="ECO:0000259" key="3">
    <source>
        <dbReference type="PROSITE" id="PS50878"/>
    </source>
</evidence>
<dbReference type="Gene3D" id="3.30.70.270">
    <property type="match status" value="3"/>
</dbReference>
<organism evidence="4 5">
    <name type="scientific">Triplophysa rosa</name>
    <name type="common">Cave loach</name>
    <dbReference type="NCBI Taxonomy" id="992332"/>
    <lineage>
        <taxon>Eukaryota</taxon>
        <taxon>Metazoa</taxon>
        <taxon>Chordata</taxon>
        <taxon>Craniata</taxon>
        <taxon>Vertebrata</taxon>
        <taxon>Euteleostomi</taxon>
        <taxon>Actinopterygii</taxon>
        <taxon>Neopterygii</taxon>
        <taxon>Teleostei</taxon>
        <taxon>Ostariophysi</taxon>
        <taxon>Cypriniformes</taxon>
        <taxon>Nemacheilidae</taxon>
        <taxon>Triplophysa</taxon>
    </lineage>
</organism>
<dbReference type="InterPro" id="IPR043502">
    <property type="entry name" value="DNA/RNA_pol_sf"/>
</dbReference>
<gene>
    <name evidence="4" type="ORF">IRJ41_006321</name>
</gene>
<evidence type="ECO:0000256" key="1">
    <source>
        <dbReference type="ARBA" id="ARBA00010879"/>
    </source>
</evidence>
<dbReference type="SUPFAM" id="SSF56672">
    <property type="entry name" value="DNA/RNA polymerases"/>
    <property type="match status" value="1"/>
</dbReference>
<dbReference type="InterPro" id="IPR053134">
    <property type="entry name" value="RNA-dir_DNA_polymerase"/>
</dbReference>
<dbReference type="InterPro" id="IPR043128">
    <property type="entry name" value="Rev_trsase/Diguanyl_cyclase"/>
</dbReference>
<dbReference type="Pfam" id="PF16297">
    <property type="entry name" value="DUF4939"/>
    <property type="match status" value="1"/>
</dbReference>
<dbReference type="InterPro" id="IPR000477">
    <property type="entry name" value="RT_dom"/>
</dbReference>
<keyword evidence="5" id="KW-1185">Reference proteome</keyword>
<dbReference type="Pfam" id="PF00078">
    <property type="entry name" value="RVT_1"/>
    <property type="match status" value="1"/>
</dbReference>
<feature type="domain" description="Reverse transcriptase" evidence="3">
    <location>
        <begin position="184"/>
        <end position="363"/>
    </location>
</feature>
<name>A0A9W7T9F0_TRIRA</name>
<proteinExistence type="inferred from homology"/>